<protein>
    <recommendedName>
        <fullName evidence="3">DNA recombination protein RmuC homolog</fullName>
    </recommendedName>
</protein>
<dbReference type="InterPro" id="IPR003798">
    <property type="entry name" value="DNA_recombination_RmuC"/>
</dbReference>
<organism evidence="6 7">
    <name type="scientific">Harenicola maris</name>
    <dbReference type="NCBI Taxonomy" id="2841044"/>
    <lineage>
        <taxon>Bacteria</taxon>
        <taxon>Pseudomonadati</taxon>
        <taxon>Pseudomonadota</taxon>
        <taxon>Alphaproteobacteria</taxon>
        <taxon>Rhodobacterales</taxon>
        <taxon>Paracoccaceae</taxon>
        <taxon>Harenicola</taxon>
    </lineage>
</organism>
<evidence type="ECO:0000256" key="1">
    <source>
        <dbReference type="ARBA" id="ARBA00003416"/>
    </source>
</evidence>
<dbReference type="AlphaFoldDB" id="A0AAP2CQF6"/>
<comment type="caution">
    <text evidence="6">The sequence shown here is derived from an EMBL/GenBank/DDBJ whole genome shotgun (WGS) entry which is preliminary data.</text>
</comment>
<reference evidence="6 7" key="1">
    <citation type="journal article" date="2021" name="Arch. Microbiol.">
        <title>Harenicola maris gen. nov., sp. nov. isolated from the Sea of Japan shallow sediments.</title>
        <authorList>
            <person name="Romanenko L.A."/>
            <person name="Kurilenko V.V."/>
            <person name="Chernysheva N.Y."/>
            <person name="Tekutyeva L.A."/>
            <person name="Velansky P.V."/>
            <person name="Svetashev V.I."/>
            <person name="Isaeva M.P."/>
        </authorList>
    </citation>
    <scope>NUCLEOTIDE SEQUENCE [LARGE SCALE GENOMIC DNA]</scope>
    <source>
        <strain evidence="6 7">KMM 3653</strain>
    </source>
</reference>
<evidence type="ECO:0000256" key="3">
    <source>
        <dbReference type="ARBA" id="ARBA00021840"/>
    </source>
</evidence>
<keyword evidence="4" id="KW-0175">Coiled coil</keyword>
<evidence type="ECO:0000256" key="4">
    <source>
        <dbReference type="ARBA" id="ARBA00023054"/>
    </source>
</evidence>
<proteinExistence type="inferred from homology"/>
<gene>
    <name evidence="6" type="primary">rmuC</name>
    <name evidence="6" type="ORF">IV417_11205</name>
</gene>
<evidence type="ECO:0000256" key="2">
    <source>
        <dbReference type="ARBA" id="ARBA00009840"/>
    </source>
</evidence>
<accession>A0AAP2CQF6</accession>
<dbReference type="EMBL" id="JADQAZ010000002">
    <property type="protein sequence ID" value="MBT0957960.1"/>
    <property type="molecule type" value="Genomic_DNA"/>
</dbReference>
<dbReference type="PANTHER" id="PTHR30563:SF0">
    <property type="entry name" value="DNA RECOMBINATION PROTEIN RMUC"/>
    <property type="match status" value="1"/>
</dbReference>
<keyword evidence="7" id="KW-1185">Reference proteome</keyword>
<evidence type="ECO:0000256" key="5">
    <source>
        <dbReference type="ARBA" id="ARBA00023172"/>
    </source>
</evidence>
<dbReference type="Pfam" id="PF02646">
    <property type="entry name" value="RmuC"/>
    <property type="match status" value="1"/>
</dbReference>
<dbReference type="PANTHER" id="PTHR30563">
    <property type="entry name" value="DNA RECOMBINATION PROTEIN RMUC"/>
    <property type="match status" value="1"/>
</dbReference>
<comment type="function">
    <text evidence="1">Involved in DNA recombination.</text>
</comment>
<name>A0AAP2CQF6_9RHOB</name>
<dbReference type="Proteomes" id="UP001315686">
    <property type="component" value="Unassembled WGS sequence"/>
</dbReference>
<evidence type="ECO:0000313" key="7">
    <source>
        <dbReference type="Proteomes" id="UP001315686"/>
    </source>
</evidence>
<comment type="similarity">
    <text evidence="2">Belongs to the RmuC family.</text>
</comment>
<dbReference type="RefSeq" id="WP_327794179.1">
    <property type="nucleotide sequence ID" value="NZ_JADQAZ010000002.1"/>
</dbReference>
<dbReference type="GO" id="GO:0006310">
    <property type="term" value="P:DNA recombination"/>
    <property type="evidence" value="ECO:0007669"/>
    <property type="project" value="UniProtKB-KW"/>
</dbReference>
<sequence length="387" mass="41524">MVLDLSDPLVLAALAGGAVLLLLVVLLLVISARAGRAARLAEPLAMQMRVLGGQVQSLSTSQAQLGGALGQVAEAQGAGQERMLQHLEARLAEVTEKMGESLTGSATRTAKSLGELQQRLETIDKAQANIEKLSGDVLGLQDILSNKQTRGAFGEIQLNDIVSKALPKDSYTLQAGLSNGKRADCLIHLPNPPGPIAIDSKFPLEPYEALRRAGDERALTEAARALRVSVRAHIKAISEKYIIEGETADGALMFLPSEAVYAELHANFPELVREGFAARVWIVSPTTCMATLNTMRAILKDARMRAQAGAIRKELALLAGDMGRLGERVENLDRHFGQAAKDIEQIRTSADKAGKRARRLDNFEFEELEASPADHPVGKVVPIAPGE</sequence>
<evidence type="ECO:0000313" key="6">
    <source>
        <dbReference type="EMBL" id="MBT0957960.1"/>
    </source>
</evidence>
<keyword evidence="5" id="KW-0233">DNA recombination</keyword>